<organism evidence="2 3">
    <name type="scientific">Quadrisphaera granulorum</name>
    <dbReference type="NCBI Taxonomy" id="317664"/>
    <lineage>
        <taxon>Bacteria</taxon>
        <taxon>Bacillati</taxon>
        <taxon>Actinomycetota</taxon>
        <taxon>Actinomycetes</taxon>
        <taxon>Kineosporiales</taxon>
        <taxon>Kineosporiaceae</taxon>
        <taxon>Quadrisphaera</taxon>
    </lineage>
</organism>
<gene>
    <name evidence="2" type="ORF">BXY45_11495</name>
</gene>
<protein>
    <submittedName>
        <fullName evidence="2">SatD family protein</fullName>
    </submittedName>
</protein>
<keyword evidence="3" id="KW-1185">Reference proteome</keyword>
<sequence length="312" mass="32629">MLVNIRRGCPRREPIGRGIEPSRITHDVMFNVDKPQTDVGPTDGGPSGREVVVAVIGDLVGSRRATDRAGLQRTLVAALHDAGALVPARQPLAPTIGDEFQGTFSTLGAAARAALLVRLALLEAGADVRVGLGAGTAVVVDPAATPPVQDGPAWWAARRAVETAERLAASPRSRSTRTWFVDRSLDHGGPDAGGDHDDDDDGNGNGNGNGDDDGDVSAAATANAFLAIRDDVVARMSPRARRLLAHQLRGHPQQVVAHAEGVTQPAVSQALARSGALAIWRGQQLLDSHHLAHQLAHSVGHQAGRASVRQEV</sequence>
<evidence type="ECO:0000313" key="2">
    <source>
        <dbReference type="EMBL" id="PWJ53200.1"/>
    </source>
</evidence>
<evidence type="ECO:0000313" key="3">
    <source>
        <dbReference type="Proteomes" id="UP000245469"/>
    </source>
</evidence>
<name>A0A316A8B4_9ACTN</name>
<proteinExistence type="predicted"/>
<dbReference type="Pfam" id="PF16264">
    <property type="entry name" value="SatD"/>
    <property type="match status" value="1"/>
</dbReference>
<dbReference type="Proteomes" id="UP000245469">
    <property type="component" value="Unassembled WGS sequence"/>
</dbReference>
<comment type="caution">
    <text evidence="2">The sequence shown here is derived from an EMBL/GenBank/DDBJ whole genome shotgun (WGS) entry which is preliminary data.</text>
</comment>
<reference evidence="2 3" key="1">
    <citation type="submission" date="2018-03" db="EMBL/GenBank/DDBJ databases">
        <title>Genomic Encyclopedia of Archaeal and Bacterial Type Strains, Phase II (KMG-II): from individual species to whole genera.</title>
        <authorList>
            <person name="Goeker M."/>
        </authorList>
    </citation>
    <scope>NUCLEOTIDE SEQUENCE [LARGE SCALE GENOMIC DNA]</scope>
    <source>
        <strain evidence="2 3">DSM 44889</strain>
    </source>
</reference>
<dbReference type="AlphaFoldDB" id="A0A316A8B4"/>
<dbReference type="InterPro" id="IPR032580">
    <property type="entry name" value="SatD"/>
</dbReference>
<evidence type="ECO:0000256" key="1">
    <source>
        <dbReference type="SAM" id="MobiDB-lite"/>
    </source>
</evidence>
<feature type="region of interest" description="Disordered" evidence="1">
    <location>
        <begin position="180"/>
        <end position="216"/>
    </location>
</feature>
<feature type="compositionally biased region" description="Basic and acidic residues" evidence="1">
    <location>
        <begin position="183"/>
        <end position="195"/>
    </location>
</feature>
<accession>A0A316A8B4</accession>
<dbReference type="EMBL" id="QGDQ01000014">
    <property type="protein sequence ID" value="PWJ53200.1"/>
    <property type="molecule type" value="Genomic_DNA"/>
</dbReference>